<dbReference type="Proteomes" id="UP000599074">
    <property type="component" value="Unassembled WGS sequence"/>
</dbReference>
<dbReference type="AlphaFoldDB" id="A0A8J3X3J2"/>
<reference evidence="2" key="1">
    <citation type="submission" date="2021-01" db="EMBL/GenBank/DDBJ databases">
        <title>Whole genome shotgun sequence of Planosporangium mesophilum NBRC 109066.</title>
        <authorList>
            <person name="Komaki H."/>
            <person name="Tamura T."/>
        </authorList>
    </citation>
    <scope>NUCLEOTIDE SEQUENCE</scope>
    <source>
        <strain evidence="2">NBRC 109066</strain>
    </source>
</reference>
<gene>
    <name evidence="2" type="ORF">Pme01_51160</name>
</gene>
<organism evidence="2 3">
    <name type="scientific">Planosporangium mesophilum</name>
    <dbReference type="NCBI Taxonomy" id="689768"/>
    <lineage>
        <taxon>Bacteria</taxon>
        <taxon>Bacillati</taxon>
        <taxon>Actinomycetota</taxon>
        <taxon>Actinomycetes</taxon>
        <taxon>Micromonosporales</taxon>
        <taxon>Micromonosporaceae</taxon>
        <taxon>Planosporangium</taxon>
    </lineage>
</organism>
<dbReference type="EMBL" id="BOON01000053">
    <property type="protein sequence ID" value="GII25519.1"/>
    <property type="molecule type" value="Genomic_DNA"/>
</dbReference>
<keyword evidence="1" id="KW-0472">Membrane</keyword>
<protein>
    <submittedName>
        <fullName evidence="2">Uncharacterized protein</fullName>
    </submittedName>
</protein>
<sequence>MSGKSATPTVATKTRSRFHPVAVRLSQRLPTQEAREALADLRMPGTPDPDVRLRRLLGVCTWAATLGFIGLIIGVRIVFGIFTHIPMWYLLVAFALGVPGIAATVAAFASLHRDRLPWQLLGVATAAEALCFGVTLLL</sequence>
<comment type="caution">
    <text evidence="2">The sequence shown here is derived from an EMBL/GenBank/DDBJ whole genome shotgun (WGS) entry which is preliminary data.</text>
</comment>
<accession>A0A8J3X3J2</accession>
<evidence type="ECO:0000313" key="3">
    <source>
        <dbReference type="Proteomes" id="UP000599074"/>
    </source>
</evidence>
<feature type="transmembrane region" description="Helical" evidence="1">
    <location>
        <begin position="88"/>
        <end position="111"/>
    </location>
</feature>
<proteinExistence type="predicted"/>
<keyword evidence="1" id="KW-1133">Transmembrane helix</keyword>
<name>A0A8J3X3J2_9ACTN</name>
<evidence type="ECO:0000256" key="1">
    <source>
        <dbReference type="SAM" id="Phobius"/>
    </source>
</evidence>
<keyword evidence="3" id="KW-1185">Reference proteome</keyword>
<feature type="transmembrane region" description="Helical" evidence="1">
    <location>
        <begin position="118"/>
        <end position="137"/>
    </location>
</feature>
<evidence type="ECO:0000313" key="2">
    <source>
        <dbReference type="EMBL" id="GII25519.1"/>
    </source>
</evidence>
<keyword evidence="1" id="KW-0812">Transmembrane</keyword>
<dbReference type="RefSeq" id="WP_168117476.1">
    <property type="nucleotide sequence ID" value="NZ_BOON01000053.1"/>
</dbReference>
<feature type="transmembrane region" description="Helical" evidence="1">
    <location>
        <begin position="56"/>
        <end position="82"/>
    </location>
</feature>